<feature type="compositionally biased region" description="Basic residues" evidence="1">
    <location>
        <begin position="769"/>
        <end position="785"/>
    </location>
</feature>
<feature type="compositionally biased region" description="Low complexity" evidence="1">
    <location>
        <begin position="199"/>
        <end position="252"/>
    </location>
</feature>
<sequence length="835" mass="89918">MVKRPKTPETDVTGKLLIIFKPYPNADCLVEEDKIALARWVAEVINKDHIVTIWNRPNTQSLIMVEVLKETEHVSFLGEHRWAEFLKNPRPDEIDNVSQVFYSAYPTDREAQKKGWKQVDVQEFWFDGFSRGRGAVKQPYPATRWCPVPPSTSHVTAGTFCRPLPVGVKPPPPPIKLPVPGSEEYASARGLPTPTAVVAAEPSSGPSTAPGTPLTTAPPTLLPESWPVIAKQAAPKKPATKPTPVTNNATAGNGAGGKKKGVKVGLTQFTTAKKPAGQSSWNKVTTTAAPTAQGPITSKDPPPSSNPPKERISAWGAPAIQVAYSLSGSLGAPPPSAKLTATFFQSGAATPSTDQAPKKPGWGDMPSKPFNAQKWGDEAQADDDAPHWSSVKSRQHSANGMAEQSPSTDTIKQKWSEYEDNELPELPELPTETKKETKDEYDPWAAPSDAAPAAKNPTTTQPQAYEEKWGPPSPLPAKPSTVPQSQVYEEIWGDNAVDSGGGAEWITKGPSKGKRGTGRGNNNLPNGDRDRNGAWGGGDNGGGKSWAPKSGPDSRGTAWNRGGGGGRGRGAKPMFENRPQRNEPWGNKGKQKAADNYEDQQYADAQQGGGNSGSSGRSSPGPASARWAPDAPPHAQGPEEGSSTGLEAAFSQSSYDHTTYWNAVEPIAETTEDIYAAFANAPPVENEVRRTSPLSETPGTPASPTKKRTPAGLQEEYDKLYTEHCAAEKRRIEQLTCTTHHIVCKKGVCKDIAKIWRVEQGKIDEKFKPPPHLRHLLKGKGRKRPGWNNRGDSGGQRRAQQDSEAAEGDDMQQQGGRVKVKAVDGYQIEPSASDW</sequence>
<dbReference type="EMBL" id="JAACJJ010000042">
    <property type="protein sequence ID" value="KAF5316777.1"/>
    <property type="molecule type" value="Genomic_DNA"/>
</dbReference>
<reference evidence="2 3" key="1">
    <citation type="journal article" date="2020" name="ISME J.">
        <title>Uncovering the hidden diversity of litter-decomposition mechanisms in mushroom-forming fungi.</title>
        <authorList>
            <person name="Floudas D."/>
            <person name="Bentzer J."/>
            <person name="Ahren D."/>
            <person name="Johansson T."/>
            <person name="Persson P."/>
            <person name="Tunlid A."/>
        </authorList>
    </citation>
    <scope>NUCLEOTIDE SEQUENCE [LARGE SCALE GENOMIC DNA]</scope>
    <source>
        <strain evidence="2 3">CBS 101986</strain>
    </source>
</reference>
<feature type="region of interest" description="Disordered" evidence="1">
    <location>
        <begin position="685"/>
        <end position="713"/>
    </location>
</feature>
<feature type="compositionally biased region" description="Polar residues" evidence="1">
    <location>
        <begin position="273"/>
        <end position="296"/>
    </location>
</feature>
<protein>
    <submittedName>
        <fullName evidence="2">Uncharacterized protein</fullName>
    </submittedName>
</protein>
<feature type="compositionally biased region" description="Basic and acidic residues" evidence="1">
    <location>
        <begin position="431"/>
        <end position="441"/>
    </location>
</feature>
<dbReference type="AlphaFoldDB" id="A0A8H5B6U4"/>
<feature type="compositionally biased region" description="Polar residues" evidence="1">
    <location>
        <begin position="390"/>
        <end position="410"/>
    </location>
</feature>
<evidence type="ECO:0000313" key="3">
    <source>
        <dbReference type="Proteomes" id="UP000567179"/>
    </source>
</evidence>
<feature type="compositionally biased region" description="Polar residues" evidence="1">
    <location>
        <begin position="641"/>
        <end position="651"/>
    </location>
</feature>
<dbReference type="OrthoDB" id="3243413at2759"/>
<feature type="region of interest" description="Disordered" evidence="1">
    <location>
        <begin position="197"/>
        <end position="260"/>
    </location>
</feature>
<feature type="compositionally biased region" description="Low complexity" evidence="1">
    <location>
        <begin position="443"/>
        <end position="457"/>
    </location>
</feature>
<feature type="compositionally biased region" description="Gly residues" evidence="1">
    <location>
        <begin position="534"/>
        <end position="544"/>
    </location>
</feature>
<keyword evidence="3" id="KW-1185">Reference proteome</keyword>
<feature type="compositionally biased region" description="Low complexity" evidence="1">
    <location>
        <begin position="614"/>
        <end position="626"/>
    </location>
</feature>
<evidence type="ECO:0000313" key="2">
    <source>
        <dbReference type="EMBL" id="KAF5316777.1"/>
    </source>
</evidence>
<evidence type="ECO:0000256" key="1">
    <source>
        <dbReference type="SAM" id="MobiDB-lite"/>
    </source>
</evidence>
<dbReference type="Proteomes" id="UP000567179">
    <property type="component" value="Unassembled WGS sequence"/>
</dbReference>
<feature type="compositionally biased region" description="Polar residues" evidence="1">
    <location>
        <begin position="692"/>
        <end position="703"/>
    </location>
</feature>
<gene>
    <name evidence="2" type="ORF">D9619_006717</name>
</gene>
<feature type="region of interest" description="Disordered" evidence="1">
    <location>
        <begin position="273"/>
        <end position="314"/>
    </location>
</feature>
<comment type="caution">
    <text evidence="2">The sequence shown here is derived from an EMBL/GenBank/DDBJ whole genome shotgun (WGS) entry which is preliminary data.</text>
</comment>
<proteinExistence type="predicted"/>
<feature type="region of interest" description="Disordered" evidence="1">
    <location>
        <begin position="765"/>
        <end position="835"/>
    </location>
</feature>
<organism evidence="2 3">
    <name type="scientific">Psilocybe cf. subviscida</name>
    <dbReference type="NCBI Taxonomy" id="2480587"/>
    <lineage>
        <taxon>Eukaryota</taxon>
        <taxon>Fungi</taxon>
        <taxon>Dikarya</taxon>
        <taxon>Basidiomycota</taxon>
        <taxon>Agaricomycotina</taxon>
        <taxon>Agaricomycetes</taxon>
        <taxon>Agaricomycetidae</taxon>
        <taxon>Agaricales</taxon>
        <taxon>Agaricineae</taxon>
        <taxon>Strophariaceae</taxon>
        <taxon>Psilocybe</taxon>
    </lineage>
</organism>
<accession>A0A8H5B6U4</accession>
<feature type="region of interest" description="Disordered" evidence="1">
    <location>
        <begin position="348"/>
        <end position="651"/>
    </location>
</feature>
<name>A0A8H5B6U4_9AGAR</name>